<feature type="chain" id="PRO_5034055093" evidence="8">
    <location>
        <begin position="20"/>
        <end position="581"/>
    </location>
</feature>
<keyword evidence="8" id="KW-0732">Signal</keyword>
<keyword evidence="3" id="KW-0106">Calcium</keyword>
<dbReference type="PANTHER" id="PTHR10869">
    <property type="entry name" value="PROLYL 4-HYDROXYLASE ALPHA SUBUNIT"/>
    <property type="match status" value="1"/>
</dbReference>
<dbReference type="Proteomes" id="UP000694845">
    <property type="component" value="Unplaced"/>
</dbReference>
<dbReference type="GO" id="GO:0005783">
    <property type="term" value="C:endoplasmic reticulum"/>
    <property type="evidence" value="ECO:0007669"/>
    <property type="project" value="TreeGrafter"/>
</dbReference>
<proteinExistence type="predicted"/>
<keyword evidence="4" id="KW-0847">Vitamin C</keyword>
<comment type="cofactor">
    <cofactor evidence="1">
        <name>L-ascorbate</name>
        <dbReference type="ChEBI" id="CHEBI:38290"/>
    </cofactor>
</comment>
<dbReference type="Gene3D" id="1.10.238.10">
    <property type="entry name" value="EF-hand"/>
    <property type="match status" value="1"/>
</dbReference>
<keyword evidence="2" id="KW-0479">Metal-binding</keyword>
<dbReference type="InterPro" id="IPR044862">
    <property type="entry name" value="Pro_4_hyd_alph_FE2OG_OXY"/>
</dbReference>
<evidence type="ECO:0000256" key="6">
    <source>
        <dbReference type="ARBA" id="ARBA00023002"/>
    </source>
</evidence>
<name>A0A8B7YXH4_ACAPL</name>
<dbReference type="InterPro" id="IPR045054">
    <property type="entry name" value="P4HA-like"/>
</dbReference>
<dbReference type="PROSITE" id="PS00018">
    <property type="entry name" value="EF_HAND_1"/>
    <property type="match status" value="2"/>
</dbReference>
<dbReference type="AlphaFoldDB" id="A0A8B7YXH4"/>
<dbReference type="OrthoDB" id="420380at2759"/>
<evidence type="ECO:0000256" key="7">
    <source>
        <dbReference type="ARBA" id="ARBA00023004"/>
    </source>
</evidence>
<keyword evidence="11" id="KW-1185">Reference proteome</keyword>
<feature type="domain" description="EF-hand" evidence="9">
    <location>
        <begin position="114"/>
        <end position="149"/>
    </location>
</feature>
<dbReference type="SMART" id="SM00702">
    <property type="entry name" value="P4Hc"/>
    <property type="match status" value="1"/>
</dbReference>
<dbReference type="GeneID" id="110982810"/>
<keyword evidence="6" id="KW-0560">Oxidoreductase</keyword>
<evidence type="ECO:0000313" key="11">
    <source>
        <dbReference type="Proteomes" id="UP000694845"/>
    </source>
</evidence>
<dbReference type="PROSITE" id="PS51471">
    <property type="entry name" value="FE2OG_OXY"/>
    <property type="match status" value="1"/>
</dbReference>
<organism evidence="11 12">
    <name type="scientific">Acanthaster planci</name>
    <name type="common">Crown-of-thorns starfish</name>
    <dbReference type="NCBI Taxonomy" id="133434"/>
    <lineage>
        <taxon>Eukaryota</taxon>
        <taxon>Metazoa</taxon>
        <taxon>Echinodermata</taxon>
        <taxon>Eleutherozoa</taxon>
        <taxon>Asterozoa</taxon>
        <taxon>Asteroidea</taxon>
        <taxon>Valvatacea</taxon>
        <taxon>Valvatida</taxon>
        <taxon>Acanthasteridae</taxon>
        <taxon>Acanthaster</taxon>
    </lineage>
</organism>
<evidence type="ECO:0000256" key="5">
    <source>
        <dbReference type="ARBA" id="ARBA00022964"/>
    </source>
</evidence>
<dbReference type="PANTHER" id="PTHR10869:SF246">
    <property type="entry name" value="TRANSMEMBRANE PROLYL 4-HYDROXYLASE"/>
    <property type="match status" value="1"/>
</dbReference>
<dbReference type="Pfam" id="PF13499">
    <property type="entry name" value="EF-hand_7"/>
    <property type="match status" value="1"/>
</dbReference>
<dbReference type="RefSeq" id="XP_022097190.1">
    <property type="nucleotide sequence ID" value="XM_022241498.1"/>
</dbReference>
<dbReference type="KEGG" id="aplc:110982810"/>
<dbReference type="InterPro" id="IPR011992">
    <property type="entry name" value="EF-hand-dom_pair"/>
</dbReference>
<dbReference type="GO" id="GO:0005509">
    <property type="term" value="F:calcium ion binding"/>
    <property type="evidence" value="ECO:0007669"/>
    <property type="project" value="InterPro"/>
</dbReference>
<evidence type="ECO:0000313" key="12">
    <source>
        <dbReference type="RefSeq" id="XP_022097190.1"/>
    </source>
</evidence>
<evidence type="ECO:0000256" key="2">
    <source>
        <dbReference type="ARBA" id="ARBA00022723"/>
    </source>
</evidence>
<evidence type="ECO:0000256" key="1">
    <source>
        <dbReference type="ARBA" id="ARBA00001961"/>
    </source>
</evidence>
<keyword evidence="5" id="KW-0223">Dioxygenase</keyword>
<dbReference type="InterPro" id="IPR018247">
    <property type="entry name" value="EF_Hand_1_Ca_BS"/>
</dbReference>
<dbReference type="SUPFAM" id="SSF47473">
    <property type="entry name" value="EF-hand"/>
    <property type="match status" value="1"/>
</dbReference>
<dbReference type="GO" id="GO:0031418">
    <property type="term" value="F:L-ascorbic acid binding"/>
    <property type="evidence" value="ECO:0007669"/>
    <property type="project" value="UniProtKB-KW"/>
</dbReference>
<feature type="signal peptide" evidence="8">
    <location>
        <begin position="1"/>
        <end position="19"/>
    </location>
</feature>
<keyword evidence="7" id="KW-0408">Iron</keyword>
<evidence type="ECO:0000256" key="8">
    <source>
        <dbReference type="SAM" id="SignalP"/>
    </source>
</evidence>
<dbReference type="InterPro" id="IPR002048">
    <property type="entry name" value="EF_hand_dom"/>
</dbReference>
<accession>A0A8B7YXH4</accession>
<evidence type="ECO:0000256" key="4">
    <source>
        <dbReference type="ARBA" id="ARBA00022896"/>
    </source>
</evidence>
<evidence type="ECO:0000256" key="3">
    <source>
        <dbReference type="ARBA" id="ARBA00022837"/>
    </source>
</evidence>
<dbReference type="CDD" id="cd00051">
    <property type="entry name" value="EFh"/>
    <property type="match status" value="1"/>
</dbReference>
<dbReference type="Pfam" id="PF13640">
    <property type="entry name" value="2OG-FeII_Oxy_3"/>
    <property type="match status" value="1"/>
</dbReference>
<dbReference type="GO" id="GO:0004656">
    <property type="term" value="F:procollagen-proline 4-dioxygenase activity"/>
    <property type="evidence" value="ECO:0007669"/>
    <property type="project" value="TreeGrafter"/>
</dbReference>
<dbReference type="InterPro" id="IPR006620">
    <property type="entry name" value="Pro_4_hyd_alph"/>
</dbReference>
<protein>
    <submittedName>
        <fullName evidence="12">Transmembrane prolyl 4-hydroxylase-like isoform X1</fullName>
    </submittedName>
</protein>
<feature type="domain" description="Fe2OG dioxygenase" evidence="10">
    <location>
        <begin position="242"/>
        <end position="395"/>
    </location>
</feature>
<dbReference type="Gene3D" id="2.60.120.620">
    <property type="entry name" value="q2cbj1_9rhob like domain"/>
    <property type="match status" value="1"/>
</dbReference>
<gene>
    <name evidence="12" type="primary">LOC110982810</name>
</gene>
<dbReference type="InterPro" id="IPR005123">
    <property type="entry name" value="Oxoglu/Fe-dep_dioxygenase_dom"/>
</dbReference>
<evidence type="ECO:0000259" key="10">
    <source>
        <dbReference type="PROSITE" id="PS51471"/>
    </source>
</evidence>
<evidence type="ECO:0000259" key="9">
    <source>
        <dbReference type="PROSITE" id="PS50222"/>
    </source>
</evidence>
<dbReference type="PROSITE" id="PS50222">
    <property type="entry name" value="EF_HAND_2"/>
    <property type="match status" value="1"/>
</dbReference>
<sequence length="581" mass="65880">MWWVLWHILLALAVQVASTSNEDSDILFDESSSPESKERLTLFQLDPVERNHIQDVQLQSGQVLQMRTLAKEPPVFEIPGFLSAEECEHIKKLALEVGLFRSPLKQDGANDETEEEGSAQELFHDFDTNQDGVLDVHEVLEILDLESNVFLRPEDASQMFQEVHLDVDGDGALSLDEFSSVDSEKIIQIKEWAGRLSNDDKKLSRVSQQAWLSQDDGTDKILTDLRQRTTELTGLPAGIVEHSEKLQVVYYTPGGHFHAHYDSEEIDPNQRCSHTAELVPDKGGGHDTRSTRLCRFLTILYYLDDTMEGGETAFPIADNATFSEENVSVETCDLSRHCHEANLYVTPEKGKAVMWYNHYINETTGWLGSMNPYSLHGGCDVIQGTKWIANNWITVDNSYQRQMLYMKEMGLLKLSHRSHPLLDVDDDLPLDPEEADFTDTVYKLKEIWMEYLQNSAGKDALGKYFGSKPSLEDAVDQMMGYTFDHVAEIHLAHNGNEVEYNIVWRTEMDQTATDELDDTDLSSLIQTASAYGRGSGSGVNKMKPSMLRIYKNPRYNADGSKITKQDKVETNLFEKRMSDEL</sequence>
<dbReference type="GO" id="GO:0005506">
    <property type="term" value="F:iron ion binding"/>
    <property type="evidence" value="ECO:0007669"/>
    <property type="project" value="InterPro"/>
</dbReference>
<reference evidence="12" key="1">
    <citation type="submission" date="2025-08" db="UniProtKB">
        <authorList>
            <consortium name="RefSeq"/>
        </authorList>
    </citation>
    <scope>IDENTIFICATION</scope>
</reference>